<keyword evidence="4" id="KW-1185">Reference proteome</keyword>
<evidence type="ECO:0000313" key="4">
    <source>
        <dbReference type="Proteomes" id="UP000275385"/>
    </source>
</evidence>
<reference evidence="3 4" key="1">
    <citation type="submission" date="2018-08" db="EMBL/GenBank/DDBJ databases">
        <title>Draft genome of the lignicolous fungus Coniochaeta pulveracea.</title>
        <authorList>
            <person name="Borstlap C.J."/>
            <person name="De Witt R.N."/>
            <person name="Botha A."/>
            <person name="Volschenk H."/>
        </authorList>
    </citation>
    <scope>NUCLEOTIDE SEQUENCE [LARGE SCALE GENOMIC DNA]</scope>
    <source>
        <strain evidence="3 4">CAB683</strain>
    </source>
</reference>
<dbReference type="SMART" id="SM00661">
    <property type="entry name" value="RPOL9"/>
    <property type="match status" value="1"/>
</dbReference>
<dbReference type="STRING" id="177199.A0A420YL80"/>
<feature type="compositionally biased region" description="Basic and acidic residues" evidence="1">
    <location>
        <begin position="65"/>
        <end position="81"/>
    </location>
</feature>
<feature type="domain" description="DNA-directed RNA polymerase II subunit RPB9-like zinc ribbon" evidence="2">
    <location>
        <begin position="3"/>
        <end position="57"/>
    </location>
</feature>
<proteinExistence type="predicted"/>
<name>A0A420YL80_9PEZI</name>
<comment type="caution">
    <text evidence="3">The sequence shown here is derived from an EMBL/GenBank/DDBJ whole genome shotgun (WGS) entry which is preliminary data.</text>
</comment>
<gene>
    <name evidence="3" type="primary">RPC11_2</name>
    <name evidence="3" type="ORF">DL546_009079</name>
</gene>
<sequence>MLLLCPLCLNILTVTRKPEEGNRLRLECRTCPYEHLIDQEIFSRRYFWKRKEEDDAVKKLLEKAKKDRDQVSKEGMDENVTKENTPMEQKDAGEKADADMVVVEQLDVEMANLDMGIVVEEEDAVTVDDAKKTGVRVAAVVGWD</sequence>
<dbReference type="EMBL" id="QVQW01000004">
    <property type="protein sequence ID" value="RKU48634.1"/>
    <property type="molecule type" value="Genomic_DNA"/>
</dbReference>
<dbReference type="InterPro" id="IPR001529">
    <property type="entry name" value="Zn_ribbon_RPB9"/>
</dbReference>
<dbReference type="Proteomes" id="UP000275385">
    <property type="component" value="Unassembled WGS sequence"/>
</dbReference>
<organism evidence="3 4">
    <name type="scientific">Coniochaeta pulveracea</name>
    <dbReference type="NCBI Taxonomy" id="177199"/>
    <lineage>
        <taxon>Eukaryota</taxon>
        <taxon>Fungi</taxon>
        <taxon>Dikarya</taxon>
        <taxon>Ascomycota</taxon>
        <taxon>Pezizomycotina</taxon>
        <taxon>Sordariomycetes</taxon>
        <taxon>Sordariomycetidae</taxon>
        <taxon>Coniochaetales</taxon>
        <taxon>Coniochaetaceae</taxon>
        <taxon>Coniochaeta</taxon>
    </lineage>
</organism>
<dbReference type="AlphaFoldDB" id="A0A420YL80"/>
<evidence type="ECO:0000259" key="2">
    <source>
        <dbReference type="SMART" id="SM00661"/>
    </source>
</evidence>
<accession>A0A420YL80</accession>
<evidence type="ECO:0000313" key="3">
    <source>
        <dbReference type="EMBL" id="RKU48634.1"/>
    </source>
</evidence>
<evidence type="ECO:0000256" key="1">
    <source>
        <dbReference type="SAM" id="MobiDB-lite"/>
    </source>
</evidence>
<dbReference type="OrthoDB" id="282152at2759"/>
<protein>
    <submittedName>
        <fullName evidence="3">RNA polymerase III C11 subunit</fullName>
    </submittedName>
</protein>
<dbReference type="GO" id="GO:0006351">
    <property type="term" value="P:DNA-templated transcription"/>
    <property type="evidence" value="ECO:0007669"/>
    <property type="project" value="InterPro"/>
</dbReference>
<feature type="region of interest" description="Disordered" evidence="1">
    <location>
        <begin position="65"/>
        <end position="96"/>
    </location>
</feature>